<reference evidence="1 2" key="1">
    <citation type="submission" date="2019-08" db="EMBL/GenBank/DDBJ databases">
        <title>A chromosome-level genome assembly, high-density linkage maps, and genome scans reveal the genomic architecture of hybrid incompatibilities underlying speciation via character displacement in darters (Percidae: Etheostominae).</title>
        <authorList>
            <person name="Moran R.L."/>
            <person name="Catchen J.M."/>
            <person name="Fuller R.C."/>
        </authorList>
    </citation>
    <scope>NUCLEOTIDE SEQUENCE [LARGE SCALE GENOMIC DNA]</scope>
    <source>
        <strain evidence="1">EspeVRDwgs_2016</strain>
        <tissue evidence="1">Muscle</tissue>
    </source>
</reference>
<dbReference type="EMBL" id="VOFY01000009">
    <property type="protein sequence ID" value="KAA8589252.1"/>
    <property type="molecule type" value="Genomic_DNA"/>
</dbReference>
<feature type="non-terminal residue" evidence="1">
    <location>
        <position position="241"/>
    </location>
</feature>
<protein>
    <submittedName>
        <fullName evidence="1">Uncharacterized protein</fullName>
    </submittedName>
</protein>
<evidence type="ECO:0000313" key="2">
    <source>
        <dbReference type="Proteomes" id="UP000327493"/>
    </source>
</evidence>
<accession>A0A5J5D3F9</accession>
<gene>
    <name evidence="1" type="ORF">FQN60_012617</name>
</gene>
<organism evidence="1 2">
    <name type="scientific">Etheostoma spectabile</name>
    <name type="common">orangethroat darter</name>
    <dbReference type="NCBI Taxonomy" id="54343"/>
    <lineage>
        <taxon>Eukaryota</taxon>
        <taxon>Metazoa</taxon>
        <taxon>Chordata</taxon>
        <taxon>Craniata</taxon>
        <taxon>Vertebrata</taxon>
        <taxon>Euteleostomi</taxon>
        <taxon>Actinopterygii</taxon>
        <taxon>Neopterygii</taxon>
        <taxon>Teleostei</taxon>
        <taxon>Neoteleostei</taxon>
        <taxon>Acanthomorphata</taxon>
        <taxon>Eupercaria</taxon>
        <taxon>Perciformes</taxon>
        <taxon>Percoidei</taxon>
        <taxon>Percidae</taxon>
        <taxon>Etheostomatinae</taxon>
        <taxon>Etheostoma</taxon>
    </lineage>
</organism>
<name>A0A5J5D3F9_9PERO</name>
<dbReference type="Proteomes" id="UP000327493">
    <property type="component" value="Chromosome 9"/>
</dbReference>
<sequence length="241" mass="26830">MPNKIGFQTVDDPKDIRAAAAGFNSGPLLGPKLDFTDALSRDEYVSVSFIKPVLQLFNTSLLEMQEGDTDFTKNIKKKILDFLNEKNKDDDTQKLQAMASFLDPRVQDGLNQCRQEVKARMASQMMECHETSRCSTDVEPNVTKPRKCIENNSLCVVSAVVDWSEGAADEEIILGDFTRLPFLIMVTLAMRSIEQSSLRGFGPLVLWDSFAPLPFYSPPSFALTVSLLSRSLPIPDITQGE</sequence>
<keyword evidence="2" id="KW-1185">Reference proteome</keyword>
<dbReference type="AlphaFoldDB" id="A0A5J5D3F9"/>
<proteinExistence type="predicted"/>
<comment type="caution">
    <text evidence="1">The sequence shown here is derived from an EMBL/GenBank/DDBJ whole genome shotgun (WGS) entry which is preliminary data.</text>
</comment>
<evidence type="ECO:0000313" key="1">
    <source>
        <dbReference type="EMBL" id="KAA8589252.1"/>
    </source>
</evidence>